<sequence>MGDDGSSRDVLIGGAGDDAFYGLSNDTVVFNQGWGHDQISSWVHFSDSPSTLQFGDGIAAEDIRVSYTDYYGTLLLSNRMYDDTIGLWDFENIGISTLRFADGTEWDIATLKAQANLPSVYNDWLFGTVDDDVINALAGDDHIIGNSGSDLLQGGNGDDTLVEDYGIFSGDDTLDGGFGNDWLQGGGGSDTYLFSDDFGQDIVSDEKQASTTDTIRFTGLINASDIQVSRYPGEYLVLSQFGTDNWIKCYTMIDIVQFTDISLSYAELTAKALAVGTSDDDFNGSSADDKIDMMAGNDTVHGFAGNDTLYGGDGDDVVYGEEGNDFISGGAGSNQLVGGAGDDVYSVTSQSDNIIELLTEGLDEVQAWVSYELSENIENLTLVGTTGTDGTGNQLNNLLTGNIAANMLAGGLGDDTYVVDALDTVIEAAESGFDMIRSTVTWTLAANIEALVLLGDEAINGTGNTLNNTLTGNVAANRLAGGLGDDTYVVNTGDTTDEAFGAGSDTVRSNSAWSLSANIENLTLFGGAAVSGIGNDLNNIIKGNSAANQLLGGLGDDTYLVSTGDSVVEEPNSGIDTVQSNADWSLADNIENLTLTGSIAINGNGNALNNVITGNGNANSLTGGDGDDRLDGRAGVDSMAGGLGNDNYVVTSGDAVIEQVGEGIDTVESAATYTLSLNVENLVLTGAAAVKAVGNEGKNMIMGNAAANILVGKEGSDTLLGGLGADRFTYTGSLDTGVSASSRDIIQDFSSLDGDKIDLKSLDANPTLTGIQRWTFVTNFNSVSGQVSFNSSSHLLVLDRNGDNIPELQIELLGVMSLTSSDLILV</sequence>
<comment type="subcellular location">
    <subcellularLocation>
        <location evidence="1">Secreted</location>
    </subcellularLocation>
</comment>
<keyword evidence="5" id="KW-1185">Reference proteome</keyword>
<dbReference type="GO" id="GO:0005576">
    <property type="term" value="C:extracellular region"/>
    <property type="evidence" value="ECO:0007669"/>
    <property type="project" value="UniProtKB-SubCell"/>
</dbReference>
<dbReference type="EMBL" id="LAJX01000037">
    <property type="protein sequence ID" value="KJV07463.1"/>
    <property type="molecule type" value="Genomic_DNA"/>
</dbReference>
<dbReference type="PATRIC" id="fig|1632867.3.peg.4123"/>
<reference evidence="5" key="1">
    <citation type="submission" date="2015-03" db="EMBL/GenBank/DDBJ databases">
        <title>Draft genome sequence of a novel methanotroph (Sn10-6) isolated from flooded ricefield rhizosphere in India.</title>
        <authorList>
            <person name="Pandit P.S."/>
            <person name="Pore S.D."/>
            <person name="Arora P."/>
            <person name="Kapse N.G."/>
            <person name="Dhakephalkar P.K."/>
            <person name="Rahalkar M.C."/>
        </authorList>
    </citation>
    <scope>NUCLEOTIDE SEQUENCE [LARGE SCALE GENOMIC DNA]</scope>
    <source>
        <strain evidence="5">Sn10-6</strain>
    </source>
</reference>
<keyword evidence="2" id="KW-0964">Secreted</keyword>
<dbReference type="PROSITE" id="PS00330">
    <property type="entry name" value="HEMOLYSIN_CALCIUM"/>
    <property type="match status" value="1"/>
</dbReference>
<dbReference type="Gene3D" id="2.150.10.10">
    <property type="entry name" value="Serralysin-like metalloprotease, C-terminal"/>
    <property type="match status" value="5"/>
</dbReference>
<evidence type="ECO:0000256" key="1">
    <source>
        <dbReference type="ARBA" id="ARBA00004613"/>
    </source>
</evidence>
<proteinExistence type="predicted"/>
<organism evidence="4 5">
    <name type="scientific">Methylocucumis oryzae</name>
    <dbReference type="NCBI Taxonomy" id="1632867"/>
    <lineage>
        <taxon>Bacteria</taxon>
        <taxon>Pseudomonadati</taxon>
        <taxon>Pseudomonadota</taxon>
        <taxon>Gammaproteobacteria</taxon>
        <taxon>Methylococcales</taxon>
        <taxon>Methylococcaceae</taxon>
        <taxon>Methylocucumis</taxon>
    </lineage>
</organism>
<dbReference type="RefSeq" id="WP_045778339.1">
    <property type="nucleotide sequence ID" value="NZ_LAJX01000037.1"/>
</dbReference>
<dbReference type="InterPro" id="IPR050557">
    <property type="entry name" value="RTX_toxin/Mannuronan_C5-epim"/>
</dbReference>
<evidence type="ECO:0000256" key="2">
    <source>
        <dbReference type="ARBA" id="ARBA00022525"/>
    </source>
</evidence>
<dbReference type="OrthoDB" id="1676884at2"/>
<name>A0A0F3ILQ4_9GAMM</name>
<evidence type="ECO:0000313" key="5">
    <source>
        <dbReference type="Proteomes" id="UP000033684"/>
    </source>
</evidence>
<reference evidence="4 5" key="2">
    <citation type="journal article" date="2016" name="Microb. Ecol.">
        <title>Genome Characteristics of a Novel Type I Methanotroph (Sn10-6) Isolated from a Flooded Indian Rice Field.</title>
        <authorList>
            <person name="Rahalkar M.C."/>
            <person name="Pandit P.S."/>
            <person name="Dhakephalkar P.K."/>
            <person name="Pore S."/>
            <person name="Arora P."/>
            <person name="Kapse N."/>
        </authorList>
    </citation>
    <scope>NUCLEOTIDE SEQUENCE [LARGE SCALE GENOMIC DNA]</scope>
    <source>
        <strain evidence="4 5">Sn10-6</strain>
    </source>
</reference>
<dbReference type="Proteomes" id="UP000033684">
    <property type="component" value="Unassembled WGS sequence"/>
</dbReference>
<protein>
    <recommendedName>
        <fullName evidence="6">Peptidase M10 serralysin C-terminal domain-containing protein</fullName>
    </recommendedName>
</protein>
<dbReference type="PANTHER" id="PTHR38340:SF1">
    <property type="entry name" value="S-LAYER PROTEIN"/>
    <property type="match status" value="1"/>
</dbReference>
<dbReference type="PANTHER" id="PTHR38340">
    <property type="entry name" value="S-LAYER PROTEIN"/>
    <property type="match status" value="1"/>
</dbReference>
<dbReference type="SUPFAM" id="SSF51120">
    <property type="entry name" value="beta-Roll"/>
    <property type="match status" value="5"/>
</dbReference>
<evidence type="ECO:0008006" key="6">
    <source>
        <dbReference type="Google" id="ProtNLM"/>
    </source>
</evidence>
<accession>A0A0F3ILQ4</accession>
<dbReference type="Pfam" id="PF00353">
    <property type="entry name" value="HemolysinCabind"/>
    <property type="match status" value="9"/>
</dbReference>
<evidence type="ECO:0000256" key="3">
    <source>
        <dbReference type="ARBA" id="ARBA00022837"/>
    </source>
</evidence>
<dbReference type="AlphaFoldDB" id="A0A0F3ILQ4"/>
<dbReference type="InterPro" id="IPR001343">
    <property type="entry name" value="Hemolysn_Ca-bd"/>
</dbReference>
<dbReference type="InterPro" id="IPR011049">
    <property type="entry name" value="Serralysin-like_metalloprot_C"/>
</dbReference>
<dbReference type="GO" id="GO:0005509">
    <property type="term" value="F:calcium ion binding"/>
    <property type="evidence" value="ECO:0007669"/>
    <property type="project" value="InterPro"/>
</dbReference>
<gene>
    <name evidence="4" type="ORF">VZ94_04625</name>
</gene>
<comment type="caution">
    <text evidence="4">The sequence shown here is derived from an EMBL/GenBank/DDBJ whole genome shotgun (WGS) entry which is preliminary data.</text>
</comment>
<dbReference type="InterPro" id="IPR018511">
    <property type="entry name" value="Hemolysin-typ_Ca-bd_CS"/>
</dbReference>
<evidence type="ECO:0000313" key="4">
    <source>
        <dbReference type="EMBL" id="KJV07463.1"/>
    </source>
</evidence>
<dbReference type="PRINTS" id="PR00313">
    <property type="entry name" value="CABNDNGRPT"/>
</dbReference>
<keyword evidence="3" id="KW-0106">Calcium</keyword>